<dbReference type="InterPro" id="IPR002048">
    <property type="entry name" value="EF_hand_dom"/>
</dbReference>
<dbReference type="GO" id="GO:0005509">
    <property type="term" value="F:calcium ion binding"/>
    <property type="evidence" value="ECO:0007669"/>
    <property type="project" value="InterPro"/>
</dbReference>
<dbReference type="SUPFAM" id="SSF47473">
    <property type="entry name" value="EF-hand"/>
    <property type="match status" value="1"/>
</dbReference>
<dbReference type="SMART" id="SM00054">
    <property type="entry name" value="EFh"/>
    <property type="match status" value="4"/>
</dbReference>
<proteinExistence type="predicted"/>
<feature type="domain" description="EF-hand" evidence="3">
    <location>
        <begin position="109"/>
        <end position="143"/>
    </location>
</feature>
<protein>
    <submittedName>
        <fullName evidence="4">16 kDa calcium-binding protein</fullName>
    </submittedName>
</protein>
<accession>A0A2H1CPR0</accession>
<dbReference type="PROSITE" id="PS50222">
    <property type="entry name" value="EF_HAND_2"/>
    <property type="match status" value="3"/>
</dbReference>
<dbReference type="PANTHER" id="PTHR46311">
    <property type="entry name" value="CALCIUM-BINDING PROTEIN 8-RELATED"/>
    <property type="match status" value="1"/>
</dbReference>
<sequence>MSRRVTAEELLQIFQTLDRDGNGIVSRAELERGLQQAGVNPKSIERVMNDLDLNCDGKIALGEYKLALGLTDEPLAEWKQLFFSMDKDGSGTVTKQELKAMFDEMSMPISYSVIEAWIADHDVNGDGNLNFEEFLGFISEQVE</sequence>
<dbReference type="PANTHER" id="PTHR46311:SF5">
    <property type="entry name" value="EF-HAND DOMAIN-CONTAINING PROTEIN"/>
    <property type="match status" value="1"/>
</dbReference>
<evidence type="ECO:0000259" key="3">
    <source>
        <dbReference type="PROSITE" id="PS50222"/>
    </source>
</evidence>
<dbReference type="InterPro" id="IPR011992">
    <property type="entry name" value="EF-hand-dom_pair"/>
</dbReference>
<name>A0A2H1CPR0_FASHE</name>
<feature type="domain" description="EF-hand" evidence="3">
    <location>
        <begin position="73"/>
        <end position="108"/>
    </location>
</feature>
<dbReference type="Pfam" id="PF13499">
    <property type="entry name" value="EF-hand_7"/>
    <property type="match status" value="2"/>
</dbReference>
<comment type="caution">
    <text evidence="4">The sequence shown here is derived from an EMBL/GenBank/DDBJ whole genome shotgun (WGS) entry which is preliminary data.</text>
</comment>
<feature type="domain" description="EF-hand" evidence="3">
    <location>
        <begin position="5"/>
        <end position="40"/>
    </location>
</feature>
<dbReference type="Gene3D" id="1.10.238.10">
    <property type="entry name" value="EF-hand"/>
    <property type="match status" value="2"/>
</dbReference>
<reference evidence="4" key="1">
    <citation type="submission" date="2019-03" db="EMBL/GenBank/DDBJ databases">
        <title>Improved annotation for the trematode Fasciola hepatica.</title>
        <authorList>
            <person name="Choi Y.-J."/>
            <person name="Martin J."/>
            <person name="Mitreva M."/>
        </authorList>
    </citation>
    <scope>NUCLEOTIDE SEQUENCE [LARGE SCALE GENOMIC DNA]</scope>
</reference>
<dbReference type="InterPro" id="IPR018247">
    <property type="entry name" value="EF_Hand_1_Ca_BS"/>
</dbReference>
<keyword evidence="5" id="KW-1185">Reference proteome</keyword>
<keyword evidence="1" id="KW-0677">Repeat</keyword>
<evidence type="ECO:0000313" key="4">
    <source>
        <dbReference type="EMBL" id="THD27157.1"/>
    </source>
</evidence>
<evidence type="ECO:0000313" key="5">
    <source>
        <dbReference type="Proteomes" id="UP000230066"/>
    </source>
</evidence>
<dbReference type="Proteomes" id="UP000230066">
    <property type="component" value="Unassembled WGS sequence"/>
</dbReference>
<keyword evidence="2" id="KW-0106">Calcium</keyword>
<gene>
    <name evidence="4" type="ORF">D915_002137</name>
</gene>
<dbReference type="AlphaFoldDB" id="A0A2H1CPR0"/>
<evidence type="ECO:0000256" key="1">
    <source>
        <dbReference type="ARBA" id="ARBA00022737"/>
    </source>
</evidence>
<evidence type="ECO:0000256" key="2">
    <source>
        <dbReference type="ARBA" id="ARBA00022837"/>
    </source>
</evidence>
<organism evidence="4 5">
    <name type="scientific">Fasciola hepatica</name>
    <name type="common">Liver fluke</name>
    <dbReference type="NCBI Taxonomy" id="6192"/>
    <lineage>
        <taxon>Eukaryota</taxon>
        <taxon>Metazoa</taxon>
        <taxon>Spiralia</taxon>
        <taxon>Lophotrochozoa</taxon>
        <taxon>Platyhelminthes</taxon>
        <taxon>Trematoda</taxon>
        <taxon>Digenea</taxon>
        <taxon>Plagiorchiida</taxon>
        <taxon>Echinostomata</taxon>
        <taxon>Echinostomatoidea</taxon>
        <taxon>Fasciolidae</taxon>
        <taxon>Fasciola</taxon>
    </lineage>
</organism>
<dbReference type="PROSITE" id="PS00018">
    <property type="entry name" value="EF_HAND_1"/>
    <property type="match status" value="3"/>
</dbReference>
<dbReference type="InterPro" id="IPR051111">
    <property type="entry name" value="Ca-binding_regulatory"/>
</dbReference>
<dbReference type="EMBL" id="JXXN02000510">
    <property type="protein sequence ID" value="THD27157.1"/>
    <property type="molecule type" value="Genomic_DNA"/>
</dbReference>